<dbReference type="InterPro" id="IPR037185">
    <property type="entry name" value="EmrE-like"/>
</dbReference>
<proteinExistence type="predicted"/>
<feature type="transmembrane region" description="Helical" evidence="5">
    <location>
        <begin position="43"/>
        <end position="61"/>
    </location>
</feature>
<feature type="domain" description="EamA" evidence="6">
    <location>
        <begin position="43"/>
        <end position="177"/>
    </location>
</feature>
<evidence type="ECO:0000259" key="6">
    <source>
        <dbReference type="Pfam" id="PF00892"/>
    </source>
</evidence>
<dbReference type="PANTHER" id="PTHR32322:SF9">
    <property type="entry name" value="AMINO-ACID METABOLITE EFFLUX PUMP-RELATED"/>
    <property type="match status" value="1"/>
</dbReference>
<gene>
    <name evidence="7" type="ORF">KBTEX_02753</name>
</gene>
<sequence length="200" mass="20160">MVVAGLVLADERLTPGRVAGVGLGFLGVVVLVGEGAWGGGNAWPYLACLAGAVSYACAGVFGRRFRRLGVTPLQTAAGQVTGSTALLAPVALTVDHPWTLPVPSVAVVGAVAGLVVLSTALAYLLYFRILAVAGATNLLLVTFLIPVSAILLGVGILGERLGLRDVAGMAIIGLGLAAVDGRPARWLRRVAAGGRGEEGT</sequence>
<keyword evidence="4 5" id="KW-0472">Membrane</keyword>
<keyword evidence="2 5" id="KW-0812">Transmembrane</keyword>
<feature type="transmembrane region" description="Helical" evidence="5">
    <location>
        <begin position="73"/>
        <end position="92"/>
    </location>
</feature>
<name>A0A5B8RHK9_9ZZZZ</name>
<evidence type="ECO:0000256" key="3">
    <source>
        <dbReference type="ARBA" id="ARBA00022989"/>
    </source>
</evidence>
<dbReference type="SUPFAM" id="SSF103481">
    <property type="entry name" value="Multidrug resistance efflux transporter EmrE"/>
    <property type="match status" value="1"/>
</dbReference>
<dbReference type="GO" id="GO:0016020">
    <property type="term" value="C:membrane"/>
    <property type="evidence" value="ECO:0007669"/>
    <property type="project" value="UniProtKB-SubCell"/>
</dbReference>
<keyword evidence="3 5" id="KW-1133">Transmembrane helix</keyword>
<dbReference type="InterPro" id="IPR050638">
    <property type="entry name" value="AA-Vitamin_Transporters"/>
</dbReference>
<feature type="transmembrane region" description="Helical" evidence="5">
    <location>
        <begin position="163"/>
        <end position="179"/>
    </location>
</feature>
<feature type="transmembrane region" description="Helical" evidence="5">
    <location>
        <begin position="138"/>
        <end position="157"/>
    </location>
</feature>
<dbReference type="Pfam" id="PF00892">
    <property type="entry name" value="EamA"/>
    <property type="match status" value="1"/>
</dbReference>
<accession>A0A5B8RHK9</accession>
<organism evidence="7">
    <name type="scientific">uncultured organism</name>
    <dbReference type="NCBI Taxonomy" id="155900"/>
    <lineage>
        <taxon>unclassified sequences</taxon>
        <taxon>environmental samples</taxon>
    </lineage>
</organism>
<dbReference type="EMBL" id="MN079142">
    <property type="protein sequence ID" value="QEA06415.1"/>
    <property type="molecule type" value="Genomic_DNA"/>
</dbReference>
<feature type="transmembrane region" description="Helical" evidence="5">
    <location>
        <begin position="104"/>
        <end position="126"/>
    </location>
</feature>
<feature type="transmembrane region" description="Helical" evidence="5">
    <location>
        <begin position="18"/>
        <end position="37"/>
    </location>
</feature>
<protein>
    <recommendedName>
        <fullName evidence="6">EamA domain-containing protein</fullName>
    </recommendedName>
</protein>
<evidence type="ECO:0000256" key="2">
    <source>
        <dbReference type="ARBA" id="ARBA00022692"/>
    </source>
</evidence>
<evidence type="ECO:0000256" key="5">
    <source>
        <dbReference type="SAM" id="Phobius"/>
    </source>
</evidence>
<dbReference type="AlphaFoldDB" id="A0A5B8RHK9"/>
<comment type="subcellular location">
    <subcellularLocation>
        <location evidence="1">Membrane</location>
        <topology evidence="1">Multi-pass membrane protein</topology>
    </subcellularLocation>
</comment>
<evidence type="ECO:0000256" key="4">
    <source>
        <dbReference type="ARBA" id="ARBA00023136"/>
    </source>
</evidence>
<evidence type="ECO:0000313" key="7">
    <source>
        <dbReference type="EMBL" id="QEA06415.1"/>
    </source>
</evidence>
<evidence type="ECO:0000256" key="1">
    <source>
        <dbReference type="ARBA" id="ARBA00004141"/>
    </source>
</evidence>
<dbReference type="PANTHER" id="PTHR32322">
    <property type="entry name" value="INNER MEMBRANE TRANSPORTER"/>
    <property type="match status" value="1"/>
</dbReference>
<reference evidence="7" key="1">
    <citation type="submission" date="2019-06" db="EMBL/GenBank/DDBJ databases">
        <authorList>
            <person name="Murdoch R.W."/>
            <person name="Fathepure B."/>
        </authorList>
    </citation>
    <scope>NUCLEOTIDE SEQUENCE</scope>
</reference>
<dbReference type="InterPro" id="IPR000620">
    <property type="entry name" value="EamA_dom"/>
</dbReference>